<feature type="region of interest" description="Disordered" evidence="1">
    <location>
        <begin position="1"/>
        <end position="23"/>
    </location>
</feature>
<protein>
    <submittedName>
        <fullName evidence="2">Uncharacterized protein</fullName>
    </submittedName>
</protein>
<organism evidence="2 3">
    <name type="scientific">Vigna unguiculata</name>
    <name type="common">Cowpea</name>
    <dbReference type="NCBI Taxonomy" id="3917"/>
    <lineage>
        <taxon>Eukaryota</taxon>
        <taxon>Viridiplantae</taxon>
        <taxon>Streptophyta</taxon>
        <taxon>Embryophyta</taxon>
        <taxon>Tracheophyta</taxon>
        <taxon>Spermatophyta</taxon>
        <taxon>Magnoliopsida</taxon>
        <taxon>eudicotyledons</taxon>
        <taxon>Gunneridae</taxon>
        <taxon>Pentapetalae</taxon>
        <taxon>rosids</taxon>
        <taxon>fabids</taxon>
        <taxon>Fabales</taxon>
        <taxon>Fabaceae</taxon>
        <taxon>Papilionoideae</taxon>
        <taxon>50 kb inversion clade</taxon>
        <taxon>NPAAA clade</taxon>
        <taxon>indigoferoid/millettioid clade</taxon>
        <taxon>Phaseoleae</taxon>
        <taxon>Vigna</taxon>
    </lineage>
</organism>
<feature type="compositionally biased region" description="Polar residues" evidence="1">
    <location>
        <begin position="1"/>
        <end position="10"/>
    </location>
</feature>
<evidence type="ECO:0000313" key="3">
    <source>
        <dbReference type="Proteomes" id="UP000501690"/>
    </source>
</evidence>
<dbReference type="AlphaFoldDB" id="A0A4D6LZW0"/>
<accession>A0A4D6LZW0</accession>
<dbReference type="Proteomes" id="UP000501690">
    <property type="component" value="Linkage Group LG5"/>
</dbReference>
<sequence length="152" mass="17003">MADSHYSATTIHHEQQRSSHKPNCITVNPFTSPSLEQPLQQDAVHRQETITAAVNLIVAGESHPHERTCSSSIFASPLPREHTASQPCTVRVLSSLHASATTVSASTLELVTGLRKRRQPYWRCSLKSPSTIRTKLPNQMQRASRYHHECRS</sequence>
<keyword evidence="3" id="KW-1185">Reference proteome</keyword>
<dbReference type="EMBL" id="CP039349">
    <property type="protein sequence ID" value="QCD93364.1"/>
    <property type="molecule type" value="Genomic_DNA"/>
</dbReference>
<proteinExistence type="predicted"/>
<evidence type="ECO:0000313" key="2">
    <source>
        <dbReference type="EMBL" id="QCD93364.1"/>
    </source>
</evidence>
<reference evidence="2 3" key="1">
    <citation type="submission" date="2019-04" db="EMBL/GenBank/DDBJ databases">
        <title>An improved genome assembly and genetic linkage map for asparagus bean, Vigna unguiculata ssp. sesquipedialis.</title>
        <authorList>
            <person name="Xia Q."/>
            <person name="Zhang R."/>
            <person name="Dong Y."/>
        </authorList>
    </citation>
    <scope>NUCLEOTIDE SEQUENCE [LARGE SCALE GENOMIC DNA]</scope>
    <source>
        <tissue evidence="2">Leaf</tissue>
    </source>
</reference>
<name>A0A4D6LZW0_VIGUN</name>
<gene>
    <name evidence="2" type="ORF">DEO72_LG5g1439</name>
</gene>
<evidence type="ECO:0000256" key="1">
    <source>
        <dbReference type="SAM" id="MobiDB-lite"/>
    </source>
</evidence>